<gene>
    <name evidence="16" type="ORF">MAM1_0010d01104</name>
</gene>
<comment type="subcellular location">
    <subcellularLocation>
        <location evidence="1">Membrane</location>
        <topology evidence="1">Multi-pass membrane protein</topology>
    </subcellularLocation>
</comment>
<evidence type="ECO:0000256" key="7">
    <source>
        <dbReference type="ARBA" id="ARBA00022676"/>
    </source>
</evidence>
<evidence type="ECO:0000256" key="13">
    <source>
        <dbReference type="ARBA" id="ARBA00031543"/>
    </source>
</evidence>
<comment type="pathway">
    <text evidence="3">Sphingolipid metabolism.</text>
</comment>
<evidence type="ECO:0000256" key="12">
    <source>
        <dbReference type="ARBA" id="ARBA00031017"/>
    </source>
</evidence>
<reference evidence="16" key="1">
    <citation type="submission" date="2014-09" db="EMBL/GenBank/DDBJ databases">
        <title>Draft genome sequence of an oleaginous Mucoromycotina fungus Mucor ambiguus NBRC6742.</title>
        <authorList>
            <person name="Takeda I."/>
            <person name="Yamane N."/>
            <person name="Morita T."/>
            <person name="Tamano K."/>
            <person name="Machida M."/>
            <person name="Baker S."/>
            <person name="Koike H."/>
        </authorList>
    </citation>
    <scope>NUCLEOTIDE SEQUENCE</scope>
    <source>
        <strain evidence="16">NBRC 6742</strain>
    </source>
</reference>
<evidence type="ECO:0000256" key="1">
    <source>
        <dbReference type="ARBA" id="ARBA00004141"/>
    </source>
</evidence>
<dbReference type="Proteomes" id="UP000053815">
    <property type="component" value="Unassembled WGS sequence"/>
</dbReference>
<evidence type="ECO:0000256" key="9">
    <source>
        <dbReference type="ARBA" id="ARBA00022692"/>
    </source>
</evidence>
<dbReference type="CDD" id="cd02520">
    <property type="entry name" value="Glucosylceramide_synthase"/>
    <property type="match status" value="1"/>
</dbReference>
<evidence type="ECO:0000256" key="10">
    <source>
        <dbReference type="ARBA" id="ARBA00022989"/>
    </source>
</evidence>
<dbReference type="UniPathway" id="UPA00222"/>
<evidence type="ECO:0000256" key="4">
    <source>
        <dbReference type="ARBA" id="ARBA00006739"/>
    </source>
</evidence>
<comment type="pathway">
    <text evidence="2">Lipid metabolism; sphingolipid metabolism.</text>
</comment>
<dbReference type="GO" id="GO:0008120">
    <property type="term" value="F:ceramide glucosyltransferase activity"/>
    <property type="evidence" value="ECO:0007669"/>
    <property type="project" value="UniProtKB-EC"/>
</dbReference>
<feature type="transmembrane region" description="Helical" evidence="15">
    <location>
        <begin position="13"/>
        <end position="35"/>
    </location>
</feature>
<evidence type="ECO:0000313" key="16">
    <source>
        <dbReference type="EMBL" id="GAN01670.1"/>
    </source>
</evidence>
<keyword evidence="10 15" id="KW-1133">Transmembrane helix</keyword>
<feature type="transmembrane region" description="Helical" evidence="15">
    <location>
        <begin position="321"/>
        <end position="342"/>
    </location>
</feature>
<dbReference type="EMBL" id="DF836299">
    <property type="protein sequence ID" value="GAN01670.1"/>
    <property type="molecule type" value="Genomic_DNA"/>
</dbReference>
<dbReference type="Pfam" id="PF13506">
    <property type="entry name" value="Glyco_transf_21"/>
    <property type="match status" value="1"/>
</dbReference>
<dbReference type="STRING" id="91626.A0A0C9LQS4"/>
<feature type="transmembrane region" description="Helical" evidence="15">
    <location>
        <begin position="290"/>
        <end position="315"/>
    </location>
</feature>
<dbReference type="PANTHER" id="PTHR12726">
    <property type="entry name" value="CERAMIDE GLUCOSYLTRANSFERASE"/>
    <property type="match status" value="1"/>
</dbReference>
<keyword evidence="7" id="KW-0328">Glycosyltransferase</keyword>
<organism evidence="16">
    <name type="scientific">Mucor ambiguus</name>
    <dbReference type="NCBI Taxonomy" id="91626"/>
    <lineage>
        <taxon>Eukaryota</taxon>
        <taxon>Fungi</taxon>
        <taxon>Fungi incertae sedis</taxon>
        <taxon>Mucoromycota</taxon>
        <taxon>Mucoromycotina</taxon>
        <taxon>Mucoromycetes</taxon>
        <taxon>Mucorales</taxon>
        <taxon>Mucorineae</taxon>
        <taxon>Mucoraceae</taxon>
        <taxon>Mucor</taxon>
    </lineage>
</organism>
<evidence type="ECO:0000256" key="8">
    <source>
        <dbReference type="ARBA" id="ARBA00022679"/>
    </source>
</evidence>
<dbReference type="GO" id="GO:0006679">
    <property type="term" value="P:glucosylceramide biosynthetic process"/>
    <property type="evidence" value="ECO:0007669"/>
    <property type="project" value="TreeGrafter"/>
</dbReference>
<evidence type="ECO:0000313" key="17">
    <source>
        <dbReference type="Proteomes" id="UP000053815"/>
    </source>
</evidence>
<dbReference type="AlphaFoldDB" id="A0A0C9LQS4"/>
<dbReference type="Gene3D" id="3.90.550.10">
    <property type="entry name" value="Spore Coat Polysaccharide Biosynthesis Protein SpsA, Chain A"/>
    <property type="match status" value="1"/>
</dbReference>
<dbReference type="EC" id="2.4.1.80" evidence="5"/>
<dbReference type="InterPro" id="IPR029044">
    <property type="entry name" value="Nucleotide-diphossugar_trans"/>
</dbReference>
<evidence type="ECO:0000256" key="6">
    <source>
        <dbReference type="ARBA" id="ARBA00019988"/>
    </source>
</evidence>
<keyword evidence="17" id="KW-1185">Reference proteome</keyword>
<proteinExistence type="inferred from homology"/>
<comment type="similarity">
    <text evidence="4">Belongs to the glycosyltransferase 2 family.</text>
</comment>
<dbReference type="PANTHER" id="PTHR12726:SF0">
    <property type="entry name" value="CERAMIDE GLUCOSYLTRANSFERASE"/>
    <property type="match status" value="1"/>
</dbReference>
<dbReference type="OrthoDB" id="1483400at2759"/>
<protein>
    <recommendedName>
        <fullName evidence="6">Ceramide glucosyltransferase</fullName>
        <ecNumber evidence="5">2.4.1.80</ecNumber>
    </recommendedName>
    <alternativeName>
        <fullName evidence="13">Glucosylceramide synthase</fullName>
    </alternativeName>
    <alternativeName>
        <fullName evidence="14">UDP-glucose ceramide glucosyltransferase</fullName>
    </alternativeName>
    <alternativeName>
        <fullName evidence="12">UDP-glucose:N-acylsphingosine D-glucosyltransferase</fullName>
    </alternativeName>
</protein>
<name>A0A0C9LQS4_9FUNG</name>
<dbReference type="SUPFAM" id="SSF53448">
    <property type="entry name" value="Nucleotide-diphospho-sugar transferases"/>
    <property type="match status" value="1"/>
</dbReference>
<keyword evidence="9 15" id="KW-0812">Transmembrane</keyword>
<dbReference type="InterPro" id="IPR025993">
    <property type="entry name" value="Ceramide_glucosylTrfase"/>
</dbReference>
<accession>A0A0C9LQS4</accession>
<keyword evidence="11 15" id="KW-0472">Membrane</keyword>
<evidence type="ECO:0000256" key="15">
    <source>
        <dbReference type="SAM" id="Phobius"/>
    </source>
</evidence>
<evidence type="ECO:0000256" key="2">
    <source>
        <dbReference type="ARBA" id="ARBA00004760"/>
    </source>
</evidence>
<evidence type="ECO:0000256" key="11">
    <source>
        <dbReference type="ARBA" id="ARBA00023136"/>
    </source>
</evidence>
<evidence type="ECO:0000256" key="5">
    <source>
        <dbReference type="ARBA" id="ARBA00012699"/>
    </source>
</evidence>
<keyword evidence="8 16" id="KW-0808">Transferase</keyword>
<evidence type="ECO:0000256" key="14">
    <source>
        <dbReference type="ARBA" id="ARBA00032575"/>
    </source>
</evidence>
<evidence type="ECO:0000256" key="3">
    <source>
        <dbReference type="ARBA" id="ARBA00004991"/>
    </source>
</evidence>
<sequence length="426" mass="47962">MDSDTSSWSAWTIINYVLVTWYCFMFALSLFGQYIGQSRYNHPPKPKSSKLSTSEAEGVSIIRPLKGVDLELEANLRSSFIQNYPKFEIIFSVASAKDPAIKIVEKLRKEYPHVDSRLIVGDHQVGINPKINNMVESYKTAKYDIVWVLDSNVHVDRDTLGRSVDQLMLPGIGLVHHLPIAVQPANYAAEIEQTFLDTNHAKMYLAINGVGIASCVMGKSNLYRRSDLDRVGGLEKFGKYMAEDNIIGEALWHQGLRHRMSADVACQALGPISIGGYCARRARWVRLRKYIVTAATLVEPITESIVCGLMGAFGFYHLLDIPMPLFFAVHWAWWFINDCILYRTLVRASSLHTLDAQKPLPFLHFVRAWLSREVLALPLYLYAMAGTRISWRDQEYRCISDGTAVAISSTKDSSSTTALLSTTQQD</sequence>
<dbReference type="GO" id="GO:0016020">
    <property type="term" value="C:membrane"/>
    <property type="evidence" value="ECO:0007669"/>
    <property type="project" value="UniProtKB-SubCell"/>
</dbReference>